<dbReference type="EMBL" id="LN483070">
    <property type="protein sequence ID" value="CEA07239.1"/>
    <property type="molecule type" value="Genomic_DNA"/>
</dbReference>
<feature type="region of interest" description="Disordered" evidence="1">
    <location>
        <begin position="25"/>
        <end position="111"/>
    </location>
</feature>
<accession>A0A078MLU4</accession>
<keyword evidence="2" id="KW-0732">Signal</keyword>
<organism evidence="3">
    <name type="scientific">Arthrobacter saudimassiliensis</name>
    <dbReference type="NCBI Taxonomy" id="1461584"/>
    <lineage>
        <taxon>Bacteria</taxon>
        <taxon>Bacillati</taxon>
        <taxon>Actinomycetota</taxon>
        <taxon>Actinomycetes</taxon>
        <taxon>Micrococcales</taxon>
        <taxon>Micrococcaceae</taxon>
        <taxon>Arthrobacter</taxon>
    </lineage>
</organism>
<proteinExistence type="predicted"/>
<evidence type="ECO:0000256" key="1">
    <source>
        <dbReference type="SAM" id="MobiDB-lite"/>
    </source>
</evidence>
<evidence type="ECO:0000256" key="2">
    <source>
        <dbReference type="SAM" id="SignalP"/>
    </source>
</evidence>
<feature type="compositionally biased region" description="Polar residues" evidence="1">
    <location>
        <begin position="94"/>
        <end position="111"/>
    </location>
</feature>
<gene>
    <name evidence="3" type="ORF">BN1051_00551</name>
</gene>
<feature type="signal peptide" evidence="2">
    <location>
        <begin position="1"/>
        <end position="22"/>
    </location>
</feature>
<feature type="compositionally biased region" description="Polar residues" evidence="1">
    <location>
        <begin position="66"/>
        <end position="78"/>
    </location>
</feature>
<dbReference type="Gene3D" id="2.160.20.20">
    <property type="match status" value="1"/>
</dbReference>
<protein>
    <recommendedName>
        <fullName evidence="4">Lipoprotein</fullName>
    </recommendedName>
</protein>
<sequence>MSAPPQHTGGRLALAAVLTALAAAGCSGGGGSAQSSPVSDTGTPTGGQPASAAACSAPPSGDIGASPTSGQDFSSSEPDASALALSDGERRSLTGGTVTKTGDSSSEDQSSFTGLNAAVLAPGGARLGLSGTTITSTGTGANAVFATGTGSLIQLQDVTITAGGSLAHAVMATAGAAVTGANLTMETTGERSSAVATDRGGGEITLANATARTSGERSALVYSTGQITACNLAGASGAAEAVVVEGANAAAVTASDLTGATAGARLYSSTPGGTGGGSFSMTGGTLTARSGDAVLIEGVSGQVNLSNQAQLQADAGILIHATQGAQGSANLSETTLTGAVGADAASSLDLSLTADSVIEGTLDNVGLTLDNTSSIRLDADSTATTVAGALVSGNRISNITGNGHTLTYDPSASGNSYLAGRSYDLQGGGTLQPAAETGEGG</sequence>
<evidence type="ECO:0008006" key="4">
    <source>
        <dbReference type="Google" id="ProtNLM"/>
    </source>
</evidence>
<evidence type="ECO:0000313" key="3">
    <source>
        <dbReference type="EMBL" id="CEA07239.1"/>
    </source>
</evidence>
<dbReference type="AlphaFoldDB" id="A0A078MLU4"/>
<name>A0A078MLU4_9MICC</name>
<feature type="compositionally biased region" description="Low complexity" evidence="1">
    <location>
        <begin position="49"/>
        <end position="60"/>
    </location>
</feature>
<dbReference type="PATRIC" id="fig|1461584.3.peg.541"/>
<dbReference type="InterPro" id="IPR012332">
    <property type="entry name" value="Autotransporter_pectin_lyase_C"/>
</dbReference>
<reference evidence="3" key="1">
    <citation type="submission" date="2014-07" db="EMBL/GenBank/DDBJ databases">
        <authorList>
            <person name="Urmite Genomes Urmite Genomes"/>
        </authorList>
    </citation>
    <scope>NUCLEOTIDE SEQUENCE</scope>
    <source>
        <strain evidence="3">11W110_air</strain>
    </source>
</reference>
<feature type="chain" id="PRO_5039189593" description="Lipoprotein" evidence="2">
    <location>
        <begin position="23"/>
        <end position="441"/>
    </location>
</feature>